<evidence type="ECO:0000313" key="5">
    <source>
        <dbReference type="EMBL" id="ESK98290.1"/>
    </source>
</evidence>
<evidence type="ECO:0000313" key="6">
    <source>
        <dbReference type="Proteomes" id="UP000017559"/>
    </source>
</evidence>
<dbReference type="AlphaFoldDB" id="V2Y0K0"/>
<sequence length="312" mass="34687">MPPNRLIVDKPFLKVGCSLGEGPVYDAEASVLHFVDILESKVYHLDLITNKLTFDQYPIGITSIVLRRKNPKQLAGTALDGFVLLTPDSDSKLEYLARPIELVGKRLTRFNDGACDRSGRYYAGTVYSPDDDIPGKLFRYDPSDGSCVVVDEGPFTDSNGIGWSVDEKVMYFTDSMRNYIYAYDFDSKTGDLSNRRVLVDAVKAGYGPESFCDGLCVDDEGGIWSARWNGSCIVRFTSSGEVDFELYFPTVWRVTSCCFGGPNLDQLYVTSAQCGPLNGDANLQREYYDSGDLFVVDLSGKYRGIPRYSFNG</sequence>
<organism evidence="5 6">
    <name type="scientific">Moniliophthora roreri (strain MCA 2997)</name>
    <name type="common">Cocoa frosty pod rot fungus</name>
    <name type="synonym">Crinipellis roreri</name>
    <dbReference type="NCBI Taxonomy" id="1381753"/>
    <lineage>
        <taxon>Eukaryota</taxon>
        <taxon>Fungi</taxon>
        <taxon>Dikarya</taxon>
        <taxon>Basidiomycota</taxon>
        <taxon>Agaricomycotina</taxon>
        <taxon>Agaricomycetes</taxon>
        <taxon>Agaricomycetidae</taxon>
        <taxon>Agaricales</taxon>
        <taxon>Marasmiineae</taxon>
        <taxon>Marasmiaceae</taxon>
        <taxon>Moniliophthora</taxon>
    </lineage>
</organism>
<dbReference type="SUPFAM" id="SSF63829">
    <property type="entry name" value="Calcium-dependent phosphotriesterase"/>
    <property type="match status" value="1"/>
</dbReference>
<reference evidence="5 6" key="1">
    <citation type="journal article" date="2014" name="BMC Genomics">
        <title>Genome and secretome analysis of the hemibiotrophic fungal pathogen, Moniliophthora roreri, which causes frosty pod rot disease of cacao: mechanisms of the biotrophic and necrotrophic phases.</title>
        <authorList>
            <person name="Meinhardt L.W."/>
            <person name="Costa G.G.L."/>
            <person name="Thomazella D.P.T."/>
            <person name="Teixeira P.J.P.L."/>
            <person name="Carazzolle M.F."/>
            <person name="Schuster S.C."/>
            <person name="Carlson J.E."/>
            <person name="Guiltinan M.J."/>
            <person name="Mieczkowski P."/>
            <person name="Farmer A."/>
            <person name="Ramaraj T."/>
            <person name="Crozier J."/>
            <person name="Davis R.E."/>
            <person name="Shao J."/>
            <person name="Melnick R.L."/>
            <person name="Pereira G.A.G."/>
            <person name="Bailey B.A."/>
        </authorList>
    </citation>
    <scope>NUCLEOTIDE SEQUENCE [LARGE SCALE GENOMIC DNA]</scope>
    <source>
        <strain evidence="5 6">MCA 2997</strain>
    </source>
</reference>
<comment type="cofactor">
    <cofactor evidence="3">
        <name>Zn(2+)</name>
        <dbReference type="ChEBI" id="CHEBI:29105"/>
    </cofactor>
    <text evidence="3">Binds 1 divalent metal cation per subunit.</text>
</comment>
<evidence type="ECO:0000256" key="1">
    <source>
        <dbReference type="ARBA" id="ARBA00008853"/>
    </source>
</evidence>
<name>V2Y0K0_MONRO</name>
<dbReference type="PRINTS" id="PR01790">
    <property type="entry name" value="SMP30FAMILY"/>
</dbReference>
<keyword evidence="3" id="KW-0479">Metal-binding</keyword>
<feature type="active site" description="Proton donor/acceptor" evidence="2">
    <location>
        <position position="213"/>
    </location>
</feature>
<accession>V2Y0K0</accession>
<feature type="binding site" evidence="3">
    <location>
        <position position="213"/>
    </location>
    <ligand>
        <name>a divalent metal cation</name>
        <dbReference type="ChEBI" id="CHEBI:60240"/>
    </ligand>
</feature>
<comment type="caution">
    <text evidence="5">The sequence shown here is derived from an EMBL/GenBank/DDBJ whole genome shotgun (WGS) entry which is preliminary data.</text>
</comment>
<dbReference type="PANTHER" id="PTHR10907">
    <property type="entry name" value="REGUCALCIN"/>
    <property type="match status" value="1"/>
</dbReference>
<protein>
    <submittedName>
        <fullName evidence="5">Smp-30 gluconolaconase lre domain protein</fullName>
    </submittedName>
</protein>
<dbReference type="Gene3D" id="2.120.10.30">
    <property type="entry name" value="TolB, C-terminal domain"/>
    <property type="match status" value="1"/>
</dbReference>
<dbReference type="InterPro" id="IPR011042">
    <property type="entry name" value="6-blade_b-propeller_TolB-like"/>
</dbReference>
<proteinExistence type="inferred from homology"/>
<dbReference type="Proteomes" id="UP000017559">
    <property type="component" value="Unassembled WGS sequence"/>
</dbReference>
<dbReference type="KEGG" id="mrr:Moror_40"/>
<dbReference type="EMBL" id="AWSO01000002">
    <property type="protein sequence ID" value="ESK98290.1"/>
    <property type="molecule type" value="Genomic_DNA"/>
</dbReference>
<feature type="domain" description="SMP-30/Gluconolactonase/LRE-like region" evidence="4">
    <location>
        <begin position="19"/>
        <end position="273"/>
    </location>
</feature>
<keyword evidence="3" id="KW-0862">Zinc</keyword>
<dbReference type="OrthoDB" id="423498at2759"/>
<feature type="binding site" evidence="3">
    <location>
        <position position="111"/>
    </location>
    <ligand>
        <name>substrate</name>
    </ligand>
</feature>
<dbReference type="Pfam" id="PF08450">
    <property type="entry name" value="SGL"/>
    <property type="match status" value="1"/>
</dbReference>
<dbReference type="GO" id="GO:0019853">
    <property type="term" value="P:L-ascorbic acid biosynthetic process"/>
    <property type="evidence" value="ECO:0007669"/>
    <property type="project" value="TreeGrafter"/>
</dbReference>
<gene>
    <name evidence="5" type="ORF">Moror_40</name>
</gene>
<dbReference type="GO" id="GO:0004341">
    <property type="term" value="F:gluconolactonase activity"/>
    <property type="evidence" value="ECO:0007669"/>
    <property type="project" value="TreeGrafter"/>
</dbReference>
<evidence type="ECO:0000259" key="4">
    <source>
        <dbReference type="Pfam" id="PF08450"/>
    </source>
</evidence>
<keyword evidence="6" id="KW-1185">Reference proteome</keyword>
<comment type="similarity">
    <text evidence="1">Belongs to the SMP-30/CGR1 family.</text>
</comment>
<feature type="binding site" evidence="3">
    <location>
        <position position="109"/>
    </location>
    <ligand>
        <name>substrate</name>
    </ligand>
</feature>
<feature type="binding site" evidence="3">
    <location>
        <position position="21"/>
    </location>
    <ligand>
        <name>a divalent metal cation</name>
        <dbReference type="ChEBI" id="CHEBI:60240"/>
    </ligand>
</feature>
<dbReference type="GO" id="GO:0005509">
    <property type="term" value="F:calcium ion binding"/>
    <property type="evidence" value="ECO:0007669"/>
    <property type="project" value="TreeGrafter"/>
</dbReference>
<dbReference type="InterPro" id="IPR013658">
    <property type="entry name" value="SGL"/>
</dbReference>
<dbReference type="InterPro" id="IPR005511">
    <property type="entry name" value="SMP-30"/>
</dbReference>
<dbReference type="HOGENOM" id="CLU_036110_3_1_1"/>
<dbReference type="PANTHER" id="PTHR10907:SF47">
    <property type="entry name" value="REGUCALCIN"/>
    <property type="match status" value="1"/>
</dbReference>
<evidence type="ECO:0000256" key="2">
    <source>
        <dbReference type="PIRSR" id="PIRSR605511-1"/>
    </source>
</evidence>
<feature type="binding site" evidence="3">
    <location>
        <position position="159"/>
    </location>
    <ligand>
        <name>a divalent metal cation</name>
        <dbReference type="ChEBI" id="CHEBI:60240"/>
    </ligand>
</feature>
<dbReference type="STRING" id="1381753.V2Y0K0"/>
<evidence type="ECO:0000256" key="3">
    <source>
        <dbReference type="PIRSR" id="PIRSR605511-2"/>
    </source>
</evidence>